<evidence type="ECO:0000256" key="1">
    <source>
        <dbReference type="PROSITE-ProRule" id="PRU10141"/>
    </source>
</evidence>
<evidence type="ECO:0000259" key="3">
    <source>
        <dbReference type="PROSITE" id="PS50011"/>
    </source>
</evidence>
<gene>
    <name evidence="4" type="ORF">C1645_820810</name>
</gene>
<dbReference type="STRING" id="658196.A0A397TBM4"/>
<evidence type="ECO:0000313" key="5">
    <source>
        <dbReference type="Proteomes" id="UP000265703"/>
    </source>
</evidence>
<feature type="compositionally biased region" description="Polar residues" evidence="2">
    <location>
        <begin position="688"/>
        <end position="701"/>
    </location>
</feature>
<dbReference type="Pfam" id="PF20713">
    <property type="entry name" value="DUF6826"/>
    <property type="match status" value="1"/>
</dbReference>
<evidence type="ECO:0000256" key="2">
    <source>
        <dbReference type="SAM" id="MobiDB-lite"/>
    </source>
</evidence>
<dbReference type="PANTHER" id="PTHR44167">
    <property type="entry name" value="OVARIAN-SPECIFIC SERINE/THREONINE-PROTEIN KINASE LOK-RELATED"/>
    <property type="match status" value="1"/>
</dbReference>
<dbReference type="PROSITE" id="PS50011">
    <property type="entry name" value="PROTEIN_KINASE_DOM"/>
    <property type="match status" value="1"/>
</dbReference>
<feature type="domain" description="Protein kinase" evidence="3">
    <location>
        <begin position="379"/>
        <end position="634"/>
    </location>
</feature>
<evidence type="ECO:0000313" key="4">
    <source>
        <dbReference type="EMBL" id="RIA92381.1"/>
    </source>
</evidence>
<dbReference type="PROSITE" id="PS00107">
    <property type="entry name" value="PROTEIN_KINASE_ATP"/>
    <property type="match status" value="1"/>
</dbReference>
<dbReference type="OrthoDB" id="2438232at2759"/>
<dbReference type="GO" id="GO:0005524">
    <property type="term" value="F:ATP binding"/>
    <property type="evidence" value="ECO:0007669"/>
    <property type="project" value="UniProtKB-UniRule"/>
</dbReference>
<feature type="binding site" evidence="1">
    <location>
        <position position="406"/>
    </location>
    <ligand>
        <name>ATP</name>
        <dbReference type="ChEBI" id="CHEBI:30616"/>
    </ligand>
</feature>
<protein>
    <recommendedName>
        <fullName evidence="3">Protein kinase domain-containing protein</fullName>
    </recommendedName>
</protein>
<keyword evidence="1" id="KW-0547">Nucleotide-binding</keyword>
<sequence length="701" mass="79832">MPVAILDGNDIDDLKEAIKEKRKPRFDEDTAQIIGETFHGVQGGNTRVAIRAPDTANNTEYLLNLVLFFPASDRQIRPKTHSRYRRAASVENLSDLFGQMNLSGSSSSENASASPFTFFTELVKVVREDSEETRKVIKANTEVMIRLERNTPGQSHETGSITRARAYQNTSFRTVDQEYFLSKTRSRLDQLGRIGRYRNIENYIRDYRAPTASEEEVQDWFDTLTKALPAFSSQLAVKDTHTNTYLEGYKPDFSILLNEDAVNNVCIPMFVCTLLEVKKRKSPNSGLADEDKGQLLDYIHVLIQQQPLRVHFAIFLSDGFNFYVMDYDRNTKRYSECTTNFLTGIRLFWVLINDMSPFTSLVGPRRIDFRTQLGDLRGIRLKGYLGKGASSTVYEIDWENISSAIKIFKSGYNSHDEVLALRFLNGQHFQNVPIYVAHDDNSVIIRPVCEQIGNQFQVSYAQQLLRLLKRIHSYRIYHRDVRPENILLDTSNNMLILADWGSSIRYLNNGTVDYVGIITFSSPDILNNDFDSYIPKASDDLHSFIRTIYILRNPSKMPTIPDGSLALKAKIIREYWNDDVDVKLDGPFWMEMINAATNEDYDVLEKSKLAAAGAAQPSSISISALELSSKQKVLEWKLPIKISLQDDDHMKIEKDISNSITSSPENSSQKNSKFNKKVESSTPPPKEGTSSSYYYRIHSTA</sequence>
<dbReference type="SMART" id="SM00220">
    <property type="entry name" value="S_TKc"/>
    <property type="match status" value="1"/>
</dbReference>
<feature type="region of interest" description="Disordered" evidence="2">
    <location>
        <begin position="654"/>
        <end position="701"/>
    </location>
</feature>
<dbReference type="PROSITE" id="PS00109">
    <property type="entry name" value="PROTEIN_KINASE_TYR"/>
    <property type="match status" value="1"/>
</dbReference>
<keyword evidence="1" id="KW-0067">ATP-binding</keyword>
<dbReference type="AlphaFoldDB" id="A0A397TBM4"/>
<comment type="caution">
    <text evidence="4">The sequence shown here is derived from an EMBL/GenBank/DDBJ whole genome shotgun (WGS) entry which is preliminary data.</text>
</comment>
<dbReference type="Gene3D" id="1.10.510.10">
    <property type="entry name" value="Transferase(Phosphotransferase) domain 1"/>
    <property type="match status" value="1"/>
</dbReference>
<dbReference type="InterPro" id="IPR017441">
    <property type="entry name" value="Protein_kinase_ATP_BS"/>
</dbReference>
<keyword evidence="5" id="KW-1185">Reference proteome</keyword>
<reference evidence="4 5" key="1">
    <citation type="submission" date="2018-06" db="EMBL/GenBank/DDBJ databases">
        <title>Comparative genomics reveals the genomic features of Rhizophagus irregularis, R. cerebriforme, R. diaphanum and Gigaspora rosea, and their symbiotic lifestyle signature.</title>
        <authorList>
            <person name="Morin E."/>
            <person name="San Clemente H."/>
            <person name="Chen E.C.H."/>
            <person name="De La Providencia I."/>
            <person name="Hainaut M."/>
            <person name="Kuo A."/>
            <person name="Kohler A."/>
            <person name="Murat C."/>
            <person name="Tang N."/>
            <person name="Roy S."/>
            <person name="Loubradou J."/>
            <person name="Henrissat B."/>
            <person name="Grigoriev I.V."/>
            <person name="Corradi N."/>
            <person name="Roux C."/>
            <person name="Martin F.M."/>
        </authorList>
    </citation>
    <scope>NUCLEOTIDE SEQUENCE [LARGE SCALE GENOMIC DNA]</scope>
    <source>
        <strain evidence="4 5">DAOM 227022</strain>
    </source>
</reference>
<dbReference type="GO" id="GO:0005634">
    <property type="term" value="C:nucleus"/>
    <property type="evidence" value="ECO:0007669"/>
    <property type="project" value="TreeGrafter"/>
</dbReference>
<dbReference type="EMBL" id="QKYT01000128">
    <property type="protein sequence ID" value="RIA92381.1"/>
    <property type="molecule type" value="Genomic_DNA"/>
</dbReference>
<organism evidence="4 5">
    <name type="scientific">Glomus cerebriforme</name>
    <dbReference type="NCBI Taxonomy" id="658196"/>
    <lineage>
        <taxon>Eukaryota</taxon>
        <taxon>Fungi</taxon>
        <taxon>Fungi incertae sedis</taxon>
        <taxon>Mucoromycota</taxon>
        <taxon>Glomeromycotina</taxon>
        <taxon>Glomeromycetes</taxon>
        <taxon>Glomerales</taxon>
        <taxon>Glomeraceae</taxon>
        <taxon>Glomus</taxon>
    </lineage>
</organism>
<proteinExistence type="predicted"/>
<dbReference type="InterPro" id="IPR011009">
    <property type="entry name" value="Kinase-like_dom_sf"/>
</dbReference>
<dbReference type="InterPro" id="IPR049229">
    <property type="entry name" value="DUF6826"/>
</dbReference>
<dbReference type="SUPFAM" id="SSF56112">
    <property type="entry name" value="Protein kinase-like (PK-like)"/>
    <property type="match status" value="1"/>
</dbReference>
<dbReference type="InterPro" id="IPR000719">
    <property type="entry name" value="Prot_kinase_dom"/>
</dbReference>
<feature type="compositionally biased region" description="Low complexity" evidence="2">
    <location>
        <begin position="657"/>
        <end position="672"/>
    </location>
</feature>
<dbReference type="Pfam" id="PF00069">
    <property type="entry name" value="Pkinase"/>
    <property type="match status" value="1"/>
</dbReference>
<dbReference type="PANTHER" id="PTHR44167:SF24">
    <property type="entry name" value="SERINE_THREONINE-PROTEIN KINASE CHK2"/>
    <property type="match status" value="1"/>
</dbReference>
<name>A0A397TBM4_9GLOM</name>
<dbReference type="InterPro" id="IPR008266">
    <property type="entry name" value="Tyr_kinase_AS"/>
</dbReference>
<accession>A0A397TBM4</accession>
<dbReference type="GO" id="GO:0044773">
    <property type="term" value="P:mitotic DNA damage checkpoint signaling"/>
    <property type="evidence" value="ECO:0007669"/>
    <property type="project" value="TreeGrafter"/>
</dbReference>
<dbReference type="Proteomes" id="UP000265703">
    <property type="component" value="Unassembled WGS sequence"/>
</dbReference>
<dbReference type="GO" id="GO:0004674">
    <property type="term" value="F:protein serine/threonine kinase activity"/>
    <property type="evidence" value="ECO:0007669"/>
    <property type="project" value="TreeGrafter"/>
</dbReference>